<dbReference type="Proteomes" id="UP000004699">
    <property type="component" value="Unassembled WGS sequence"/>
</dbReference>
<evidence type="ECO:0000313" key="2">
    <source>
        <dbReference type="EMBL" id="EED36650.1"/>
    </source>
</evidence>
<dbReference type="Pfam" id="PF12915">
    <property type="entry name" value="DUF3833"/>
    <property type="match status" value="1"/>
</dbReference>
<keyword evidence="1" id="KW-0732">Signal</keyword>
<dbReference type="InterPro" id="IPR024409">
    <property type="entry name" value="DUF3833"/>
</dbReference>
<dbReference type="OrthoDB" id="5296954at2"/>
<proteinExistence type="predicted"/>
<evidence type="ECO:0000313" key="3">
    <source>
        <dbReference type="Proteomes" id="UP000004699"/>
    </source>
</evidence>
<dbReference type="AlphaFoldDB" id="B8KXX5"/>
<reference evidence="3" key="1">
    <citation type="journal article" date="2013" name="BMC Microbiol.">
        <title>Taxonomy and evolution of bacteriochlorophyll a-containing members of the OM60/NOR5 clade of marine gammaproteobacteria: description of Luminiphilus syltensis gen. nov., sp. nov., reclassification of Haliea rubra as Pseudohaliea rubra gen. nov., comb. nov., and emendation of Chromatocurvus halotolerans.</title>
        <authorList>
            <person name="Spring S."/>
            <person name="Riedel T."/>
            <person name="Sproer C."/>
            <person name="Yan S."/>
            <person name="Harder J."/>
            <person name="Fuchs B.M."/>
        </authorList>
    </citation>
    <scope>NUCLEOTIDE SEQUENCE [LARGE SCALE GENOMIC DNA]</scope>
    <source>
        <strain evidence="3">NOR51-B</strain>
    </source>
</reference>
<organism evidence="2 3">
    <name type="scientific">Luminiphilus syltensis NOR5-1B</name>
    <dbReference type="NCBI Taxonomy" id="565045"/>
    <lineage>
        <taxon>Bacteria</taxon>
        <taxon>Pseudomonadati</taxon>
        <taxon>Pseudomonadota</taxon>
        <taxon>Gammaproteobacteria</taxon>
        <taxon>Cellvibrionales</taxon>
        <taxon>Halieaceae</taxon>
        <taxon>Luminiphilus</taxon>
    </lineage>
</organism>
<keyword evidence="3" id="KW-1185">Reference proteome</keyword>
<accession>B8KXX5</accession>
<gene>
    <name evidence="2" type="ORF">NOR51B_2602</name>
</gene>
<dbReference type="eggNOG" id="ENOG5031DNS">
    <property type="taxonomic scope" value="Bacteria"/>
</dbReference>
<dbReference type="STRING" id="565045.NOR51B_2602"/>
<dbReference type="PROSITE" id="PS51257">
    <property type="entry name" value="PROKAR_LIPOPROTEIN"/>
    <property type="match status" value="1"/>
</dbReference>
<evidence type="ECO:0008006" key="4">
    <source>
        <dbReference type="Google" id="ProtNLM"/>
    </source>
</evidence>
<feature type="chain" id="PRO_5002876625" description="Lipoprotein" evidence="1">
    <location>
        <begin position="17"/>
        <end position="184"/>
    </location>
</feature>
<dbReference type="HOGENOM" id="CLU_113723_0_0_6"/>
<name>B8KXX5_9GAMM</name>
<evidence type="ECO:0000256" key="1">
    <source>
        <dbReference type="SAM" id="SignalP"/>
    </source>
</evidence>
<feature type="signal peptide" evidence="1">
    <location>
        <begin position="1"/>
        <end position="16"/>
    </location>
</feature>
<dbReference type="RefSeq" id="WP_009021393.1">
    <property type="nucleotide sequence ID" value="NZ_DS999411.1"/>
</dbReference>
<sequence length="184" mass="20148">MSKIAAITLMALFVSACNSVKVSDYASNTPKLDPEQFFDGKLTAHGVVKNFSGEVIRRFNADIAACWDDGVGTLDEDFIFDDGEKQKRIWTLRPAGDGTYNATAGDVVGEGKASWAGNAMFLKYVLRVPLDDDTIDLTIDDRMYLVNENILINESIMTKFGFKVGEIVLTIIRHPGGDAQCTPS</sequence>
<dbReference type="EMBL" id="DS999411">
    <property type="protein sequence ID" value="EED36650.1"/>
    <property type="molecule type" value="Genomic_DNA"/>
</dbReference>
<protein>
    <recommendedName>
        <fullName evidence="4">Lipoprotein</fullName>
    </recommendedName>
</protein>